<evidence type="ECO:0000313" key="5">
    <source>
        <dbReference type="EnsemblMetazoa" id="KAF7491254.1"/>
    </source>
</evidence>
<reference evidence="4" key="2">
    <citation type="submission" date="2020-01" db="EMBL/GenBank/DDBJ databases">
        <authorList>
            <person name="Korhonen P.K.K."/>
            <person name="Guangxu M.G."/>
            <person name="Wang T.W."/>
            <person name="Stroehlein A.J.S."/>
            <person name="Young N.D."/>
            <person name="Ang C.-S.A."/>
            <person name="Fernando D.W.F."/>
            <person name="Lu H.L."/>
            <person name="Taylor S.T."/>
            <person name="Ehtesham M.E.M."/>
            <person name="Najaraj S.H.N."/>
            <person name="Harsha G.H.G."/>
            <person name="Madugundu A.M."/>
            <person name="Renuse S.R."/>
            <person name="Holt D.H."/>
            <person name="Pandey A.P."/>
            <person name="Papenfuss A.P."/>
            <person name="Gasser R.B.G."/>
            <person name="Fischer K.F."/>
        </authorList>
    </citation>
    <scope>NUCLEOTIDE SEQUENCE</scope>
    <source>
        <strain evidence="4">SSS_KF_BRIS2020</strain>
    </source>
</reference>
<keyword evidence="6" id="KW-1185">Reference proteome</keyword>
<evidence type="ECO:0000313" key="6">
    <source>
        <dbReference type="Proteomes" id="UP000070412"/>
    </source>
</evidence>
<feature type="compositionally biased region" description="Low complexity" evidence="2">
    <location>
        <begin position="391"/>
        <end position="402"/>
    </location>
</feature>
<evidence type="ECO:0000256" key="1">
    <source>
        <dbReference type="ARBA" id="ARBA00022468"/>
    </source>
</evidence>
<organism evidence="4">
    <name type="scientific">Sarcoptes scabiei</name>
    <name type="common">Itch mite</name>
    <name type="synonym">Acarus scabiei</name>
    <dbReference type="NCBI Taxonomy" id="52283"/>
    <lineage>
        <taxon>Eukaryota</taxon>
        <taxon>Metazoa</taxon>
        <taxon>Ecdysozoa</taxon>
        <taxon>Arthropoda</taxon>
        <taxon>Chelicerata</taxon>
        <taxon>Arachnida</taxon>
        <taxon>Acari</taxon>
        <taxon>Acariformes</taxon>
        <taxon>Sarcoptiformes</taxon>
        <taxon>Astigmata</taxon>
        <taxon>Psoroptidia</taxon>
        <taxon>Sarcoptoidea</taxon>
        <taxon>Sarcoptidae</taxon>
        <taxon>Sarcoptinae</taxon>
        <taxon>Sarcoptes</taxon>
    </lineage>
</organism>
<dbReference type="InterPro" id="IPR008936">
    <property type="entry name" value="Rho_GTPase_activation_prot"/>
</dbReference>
<reference evidence="5" key="3">
    <citation type="submission" date="2022-06" db="UniProtKB">
        <authorList>
            <consortium name="EnsemblMetazoa"/>
        </authorList>
    </citation>
    <scope>IDENTIFICATION</scope>
</reference>
<dbReference type="GO" id="GO:0007165">
    <property type="term" value="P:signal transduction"/>
    <property type="evidence" value="ECO:0007669"/>
    <property type="project" value="InterPro"/>
</dbReference>
<dbReference type="OrthoDB" id="10061772at2759"/>
<dbReference type="PANTHER" id="PTHR14963:SF7">
    <property type="entry name" value="RHO GTPASE-ACTIVATING PROTEIN 19"/>
    <property type="match status" value="1"/>
</dbReference>
<name>A0A834R7R1_SARSC</name>
<reference evidence="6" key="1">
    <citation type="journal article" date="2020" name="PLoS Negl. Trop. Dis.">
        <title>High-quality nuclear genome for Sarcoptes scabiei-A critical resource for a neglected parasite.</title>
        <authorList>
            <person name="Korhonen P.K."/>
            <person name="Gasser R.B."/>
            <person name="Ma G."/>
            <person name="Wang T."/>
            <person name="Stroehlein A.J."/>
            <person name="Young N.D."/>
            <person name="Ang C.S."/>
            <person name="Fernando D.D."/>
            <person name="Lu H.C."/>
            <person name="Taylor S."/>
            <person name="Reynolds S.L."/>
            <person name="Mofiz E."/>
            <person name="Najaraj S.H."/>
            <person name="Gowda H."/>
            <person name="Madugundu A."/>
            <person name="Renuse S."/>
            <person name="Holt D."/>
            <person name="Pandey A."/>
            <person name="Papenfuss A.T."/>
            <person name="Fischer K."/>
        </authorList>
    </citation>
    <scope>NUCLEOTIDE SEQUENCE [LARGE SCALE GENOMIC DNA]</scope>
</reference>
<dbReference type="GO" id="GO:0005096">
    <property type="term" value="F:GTPase activator activity"/>
    <property type="evidence" value="ECO:0007669"/>
    <property type="project" value="UniProtKB-KW"/>
</dbReference>
<keyword evidence="1" id="KW-0343">GTPase activation</keyword>
<evidence type="ECO:0000313" key="4">
    <source>
        <dbReference type="EMBL" id="KAF7491254.1"/>
    </source>
</evidence>
<evidence type="ECO:0000256" key="2">
    <source>
        <dbReference type="SAM" id="MobiDB-lite"/>
    </source>
</evidence>
<gene>
    <name evidence="4" type="ORF">SSS_5376</name>
</gene>
<protein>
    <submittedName>
        <fullName evidence="4">Rho GTPase-activating protein 19</fullName>
    </submittedName>
</protein>
<dbReference type="InterPro" id="IPR000198">
    <property type="entry name" value="RhoGAP_dom"/>
</dbReference>
<dbReference type="PROSITE" id="PS50238">
    <property type="entry name" value="RHOGAP"/>
    <property type="match status" value="1"/>
</dbReference>
<dbReference type="EMBL" id="WVUK01000060">
    <property type="protein sequence ID" value="KAF7491254.1"/>
    <property type="molecule type" value="Genomic_DNA"/>
</dbReference>
<accession>A0A834R7R1</accession>
<dbReference type="Pfam" id="PF00620">
    <property type="entry name" value="RhoGAP"/>
    <property type="match status" value="1"/>
</dbReference>
<dbReference type="SMART" id="SM00324">
    <property type="entry name" value="RhoGAP"/>
    <property type="match status" value="1"/>
</dbReference>
<feature type="region of interest" description="Disordered" evidence="2">
    <location>
        <begin position="379"/>
        <end position="405"/>
    </location>
</feature>
<proteinExistence type="predicted"/>
<dbReference type="PANTHER" id="PTHR14963">
    <property type="entry name" value="RHO GTPASE ACTIVATING PROTEIN 18,19-RELATED"/>
    <property type="match status" value="1"/>
</dbReference>
<feature type="domain" description="Rho-GAP" evidence="3">
    <location>
        <begin position="56"/>
        <end position="246"/>
    </location>
</feature>
<sequence length="638" mass="72963">MADLDSTLQKVFLTSELAYRELIKVHLSRLIEIDSGFDFDRIYQTSTVHADTIFGANLTQEGICSINQLIVYISKKDNLKEKGIFRISGLKSRQVKLENLICSGQTIEIDSKEFTVHDCCCVLKRFISELPHPLLTEQLQKLFLKTIHLEESKRLDANRLLILLLPDPNRFFLCDLLFLFEKIVDHSKENLMTESNISTIFAPNLFRIPNNHDSHIGCKKLEFEAELNLSFIECLNFLINNARSVFNPPSYLLDDAESYLSNRQKNFAHDLISTTNLSSIPAAKFCSSIKENYSTRDYTEMQLAELYAQVQSMAAQSPAIKKKFLKKFNQNKNGFGTPMLQRDKQQQELIKQSLKKSASTRKKNESHIKSLGAAIKKKLLSTPNPDKTKLTPKSTPKTPDLKNTINSSVPIDEEFAAKHRVVINELKKLDKISPERSKFGSRIPVAIISPVRSSENLKKEKQRTSTPFCSKSNSMISSVRIPRKNSSDRMNTIVENDDGNFVSKIPTIKSLPNTLHQIQENHPQTEIKRKRVKYLASKYEELIQSESSQRSTSFFKNRSSVLSVSNKINTKENSSSELRIDSPDNYVSLTSIYTKKPFEKTAKTNLDSMKHSNHSQRSESMRVISNRTYRYKEKHTCL</sequence>
<dbReference type="EnsemblMetazoa" id="SSS_5376s_mrna">
    <property type="protein sequence ID" value="KAF7491254.1"/>
    <property type="gene ID" value="SSS_5376"/>
</dbReference>
<evidence type="ECO:0000259" key="3">
    <source>
        <dbReference type="PROSITE" id="PS50238"/>
    </source>
</evidence>
<dbReference type="AlphaFoldDB" id="A0A834R7R1"/>
<dbReference type="OMA" id="DSHIGCK"/>
<dbReference type="SUPFAM" id="SSF48350">
    <property type="entry name" value="GTPase activation domain, GAP"/>
    <property type="match status" value="1"/>
</dbReference>
<dbReference type="Proteomes" id="UP000070412">
    <property type="component" value="Unassembled WGS sequence"/>
</dbReference>
<dbReference type="GO" id="GO:0051056">
    <property type="term" value="P:regulation of small GTPase mediated signal transduction"/>
    <property type="evidence" value="ECO:0007669"/>
    <property type="project" value="TreeGrafter"/>
</dbReference>
<dbReference type="Gene3D" id="1.10.555.10">
    <property type="entry name" value="Rho GTPase activation protein"/>
    <property type="match status" value="1"/>
</dbReference>
<dbReference type="GO" id="GO:0005737">
    <property type="term" value="C:cytoplasm"/>
    <property type="evidence" value="ECO:0007669"/>
    <property type="project" value="TreeGrafter"/>
</dbReference>